<dbReference type="SUPFAM" id="SSF48452">
    <property type="entry name" value="TPR-like"/>
    <property type="match status" value="2"/>
</dbReference>
<evidence type="ECO:0000313" key="1">
    <source>
        <dbReference type="EMBL" id="MDT8757205.1"/>
    </source>
</evidence>
<sequence>MEDGSILLDTRPDDHRSFSSLRAILKQLLPLSDPPLRKRLRDIESYLVETGQVTGADGVSEHWRLMADNVTHAIMRRISRESVYTASVIDKAAKLLNAAIPHARAMRAIVRDIDRVDRLTCKVLIRAMLLVEPDSPLVWEWYSQSDPSEDPHDTASAYVGARARLLQQALSIGRPTLKRCGDHRPIQPPPVSHQVDITDLSVALVLQNYDACLLWAPNFFDDERNRAEAFRLLGITLVNVSSPGEACEAWNQASRFAPNEARAAHLHYLRGLVEAKRSYDLAASDREFAAGLALIESGPAHNQEERDLERAWLLNGLALNQAILWRRSGIRNYFAQAFTHLRTAFSIVSGGGSDAHTYLRSNLLANMAFLMEMGGEYAKAVEVFEKVFQERLSGLTDQTGRLRGTLSYRVGLLKWKAGDRRTGFAMLQEALQAETDFGLWSMQEHVLRAMGALRLEEDALPEAAKAFEQGLDISVAERCAHGAREHASGLVQVLLRRGDDAGARSVCASLEEQEGLRLAAWGSAEAGDLRSIAPSAPASKLPAYIPEIDLEGIPKIDLNSFLAARNADAVETFAA</sequence>
<dbReference type="InterPro" id="IPR011990">
    <property type="entry name" value="TPR-like_helical_dom_sf"/>
</dbReference>
<dbReference type="EMBL" id="JALMLT010000001">
    <property type="protein sequence ID" value="MDT8757205.1"/>
    <property type="molecule type" value="Genomic_DNA"/>
</dbReference>
<comment type="caution">
    <text evidence="1">The sequence shown here is derived from an EMBL/GenBank/DDBJ whole genome shotgun (WGS) entry which is preliminary data.</text>
</comment>
<accession>A0ABU3N1V6</accession>
<name>A0ABU3N1V6_9SPHN</name>
<reference evidence="1" key="1">
    <citation type="submission" date="2022-04" db="EMBL/GenBank/DDBJ databases">
        <title>Tomato heritable bacteria conferring resistance against bacterial wilt.</title>
        <authorList>
            <person name="Yin J."/>
        </authorList>
    </citation>
    <scope>NUCLEOTIDE SEQUENCE</scope>
    <source>
        <strain evidence="1">Cra20</strain>
    </source>
</reference>
<proteinExistence type="predicted"/>
<evidence type="ECO:0008006" key="2">
    <source>
        <dbReference type="Google" id="ProtNLM"/>
    </source>
</evidence>
<protein>
    <recommendedName>
        <fullName evidence="2">Tetratricopeptide repeat protein</fullName>
    </recommendedName>
</protein>
<organism evidence="1">
    <name type="scientific">Sphingomonas psychrotolerans</name>
    <dbReference type="NCBI Taxonomy" id="1327635"/>
    <lineage>
        <taxon>Bacteria</taxon>
        <taxon>Pseudomonadati</taxon>
        <taxon>Pseudomonadota</taxon>
        <taxon>Alphaproteobacteria</taxon>
        <taxon>Sphingomonadales</taxon>
        <taxon>Sphingomonadaceae</taxon>
        <taxon>Sphingomonas</taxon>
    </lineage>
</organism>
<dbReference type="Gene3D" id="1.25.40.10">
    <property type="entry name" value="Tetratricopeptide repeat domain"/>
    <property type="match status" value="1"/>
</dbReference>
<gene>
    <name evidence="1" type="ORF">MZO42_00705</name>
</gene>